<reference evidence="1" key="1">
    <citation type="journal article" date="2014" name="Front. Microbiol.">
        <title>High frequency of phylogenetically diverse reductive dehalogenase-homologous genes in deep subseafloor sedimentary metagenomes.</title>
        <authorList>
            <person name="Kawai M."/>
            <person name="Futagami T."/>
            <person name="Toyoda A."/>
            <person name="Takaki Y."/>
            <person name="Nishi S."/>
            <person name="Hori S."/>
            <person name="Arai W."/>
            <person name="Tsubouchi T."/>
            <person name="Morono Y."/>
            <person name="Uchiyama I."/>
            <person name="Ito T."/>
            <person name="Fujiyama A."/>
            <person name="Inagaki F."/>
            <person name="Takami H."/>
        </authorList>
    </citation>
    <scope>NUCLEOTIDE SEQUENCE</scope>
    <source>
        <strain evidence="1">Expedition CK06-06</strain>
    </source>
</reference>
<dbReference type="EMBL" id="BARS01056245">
    <property type="protein sequence ID" value="GAG52505.1"/>
    <property type="molecule type" value="Genomic_DNA"/>
</dbReference>
<evidence type="ECO:0000313" key="1">
    <source>
        <dbReference type="EMBL" id="GAG52505.1"/>
    </source>
</evidence>
<feature type="non-terminal residue" evidence="1">
    <location>
        <position position="1"/>
    </location>
</feature>
<feature type="non-terminal residue" evidence="1">
    <location>
        <position position="183"/>
    </location>
</feature>
<evidence type="ECO:0008006" key="2">
    <source>
        <dbReference type="Google" id="ProtNLM"/>
    </source>
</evidence>
<comment type="caution">
    <text evidence="1">The sequence shown here is derived from an EMBL/GenBank/DDBJ whole genome shotgun (WGS) entry which is preliminary data.</text>
</comment>
<accession>X0Y9L1</accession>
<gene>
    <name evidence="1" type="ORF">S01H1_82889</name>
</gene>
<dbReference type="AlphaFoldDB" id="X0Y9L1"/>
<organism evidence="1">
    <name type="scientific">marine sediment metagenome</name>
    <dbReference type="NCBI Taxonomy" id="412755"/>
    <lineage>
        <taxon>unclassified sequences</taxon>
        <taxon>metagenomes</taxon>
        <taxon>ecological metagenomes</taxon>
    </lineage>
</organism>
<name>X0Y9L1_9ZZZZ</name>
<protein>
    <recommendedName>
        <fullName evidence="2">Sortilin N-terminal domain-containing protein</fullName>
    </recommendedName>
</protein>
<proteinExistence type="predicted"/>
<sequence length="183" mass="20310">CCLEWDESCKSPTGRLIMAAFYVSADKAYAVALFGAPYEESAWSVSFDDGDTWNQLSLANTYIDFLSDVAVSPDCNKTMLVSVNLEHGRGCDSVWLKAKTLPEAPEYSGQWLRTWCGQLTGVYPYGPHGLLRLAPEETTGDTVYLVDRGTSTIYWNELETLACWKKRSATSIVNNIVDLAVKD</sequence>